<dbReference type="GO" id="GO:0002161">
    <property type="term" value="F:aminoacyl-tRNA deacylase activity"/>
    <property type="evidence" value="ECO:0007669"/>
    <property type="project" value="InterPro"/>
</dbReference>
<dbReference type="PANTHER" id="PTHR30411:SF1">
    <property type="entry name" value="CYTOPLASMIC PROTEIN"/>
    <property type="match status" value="1"/>
</dbReference>
<dbReference type="AlphaFoldDB" id="A0A645CD51"/>
<dbReference type="InterPro" id="IPR007214">
    <property type="entry name" value="YbaK/aa-tRNA-synth-assoc-dom"/>
</dbReference>
<dbReference type="InterPro" id="IPR036754">
    <property type="entry name" value="YbaK/aa-tRNA-synt-asso_dom_sf"/>
</dbReference>
<gene>
    <name evidence="2" type="ORF">SDC9_121868</name>
</gene>
<protein>
    <recommendedName>
        <fullName evidence="1">YbaK/aminoacyl-tRNA synthetase-associated domain-containing protein</fullName>
    </recommendedName>
</protein>
<dbReference type="EMBL" id="VSSQ01026249">
    <property type="protein sequence ID" value="MPM74879.1"/>
    <property type="molecule type" value="Genomic_DNA"/>
</dbReference>
<reference evidence="2" key="1">
    <citation type="submission" date="2019-08" db="EMBL/GenBank/DDBJ databases">
        <authorList>
            <person name="Kucharzyk K."/>
            <person name="Murdoch R.W."/>
            <person name="Higgins S."/>
            <person name="Loffler F."/>
        </authorList>
    </citation>
    <scope>NUCLEOTIDE SEQUENCE</scope>
</reference>
<proteinExistence type="predicted"/>
<feature type="domain" description="YbaK/aminoacyl-tRNA synthetase-associated" evidence="1">
    <location>
        <begin position="2"/>
        <end position="102"/>
    </location>
</feature>
<evidence type="ECO:0000259" key="1">
    <source>
        <dbReference type="Pfam" id="PF04073"/>
    </source>
</evidence>
<evidence type="ECO:0000313" key="2">
    <source>
        <dbReference type="EMBL" id="MPM74879.1"/>
    </source>
</evidence>
<dbReference type="PANTHER" id="PTHR30411">
    <property type="entry name" value="CYTOPLASMIC PROTEIN"/>
    <property type="match status" value="1"/>
</dbReference>
<name>A0A645CD51_9ZZZZ</name>
<sequence>MIAKTMAFYNEDNSRAILIVTSGLTKISSGKFKRRFGFKPRMIKFEEVEKLTGHQPGGVCPFVNPEGTAVYLDESLKKHPFVYPACGSPNSAIKLKIEELVQYANTEAWIDFTQD</sequence>
<organism evidence="2">
    <name type="scientific">bioreactor metagenome</name>
    <dbReference type="NCBI Taxonomy" id="1076179"/>
    <lineage>
        <taxon>unclassified sequences</taxon>
        <taxon>metagenomes</taxon>
        <taxon>ecological metagenomes</taxon>
    </lineage>
</organism>
<dbReference type="CDD" id="cd04333">
    <property type="entry name" value="ProX_deacylase"/>
    <property type="match status" value="1"/>
</dbReference>
<dbReference type="Pfam" id="PF04073">
    <property type="entry name" value="tRNA_edit"/>
    <property type="match status" value="1"/>
</dbReference>
<dbReference type="Gene3D" id="3.90.960.10">
    <property type="entry name" value="YbaK/aminoacyl-tRNA synthetase-associated domain"/>
    <property type="match status" value="1"/>
</dbReference>
<accession>A0A645CD51</accession>
<dbReference type="SUPFAM" id="SSF55826">
    <property type="entry name" value="YbaK/ProRS associated domain"/>
    <property type="match status" value="1"/>
</dbReference>
<comment type="caution">
    <text evidence="2">The sequence shown here is derived from an EMBL/GenBank/DDBJ whole genome shotgun (WGS) entry which is preliminary data.</text>
</comment>